<keyword evidence="2" id="KW-1185">Reference proteome</keyword>
<evidence type="ECO:0000313" key="2">
    <source>
        <dbReference type="Proteomes" id="UP000683925"/>
    </source>
</evidence>
<gene>
    <name evidence="1" type="ORF">POCTA_138.1.T0580105</name>
</gene>
<dbReference type="EMBL" id="CAJJDP010000057">
    <property type="protein sequence ID" value="CAD8171389.1"/>
    <property type="molecule type" value="Genomic_DNA"/>
</dbReference>
<sequence length="43" mass="5222">MLETKEIKNIYYYKIQLGNELKIEYFLLKRRGGFINLVTLNQI</sequence>
<dbReference type="AlphaFoldDB" id="A0A8S1V6E9"/>
<name>A0A8S1V6E9_PAROT</name>
<organism evidence="1 2">
    <name type="scientific">Paramecium octaurelia</name>
    <dbReference type="NCBI Taxonomy" id="43137"/>
    <lineage>
        <taxon>Eukaryota</taxon>
        <taxon>Sar</taxon>
        <taxon>Alveolata</taxon>
        <taxon>Ciliophora</taxon>
        <taxon>Intramacronucleata</taxon>
        <taxon>Oligohymenophorea</taxon>
        <taxon>Peniculida</taxon>
        <taxon>Parameciidae</taxon>
        <taxon>Paramecium</taxon>
    </lineage>
</organism>
<evidence type="ECO:0000313" key="1">
    <source>
        <dbReference type="EMBL" id="CAD8171389.1"/>
    </source>
</evidence>
<accession>A0A8S1V6E9</accession>
<comment type="caution">
    <text evidence="1">The sequence shown here is derived from an EMBL/GenBank/DDBJ whole genome shotgun (WGS) entry which is preliminary data.</text>
</comment>
<protein>
    <submittedName>
        <fullName evidence="1">Uncharacterized protein</fullName>
    </submittedName>
</protein>
<dbReference type="Proteomes" id="UP000683925">
    <property type="component" value="Unassembled WGS sequence"/>
</dbReference>
<reference evidence="1" key="1">
    <citation type="submission" date="2021-01" db="EMBL/GenBank/DDBJ databases">
        <authorList>
            <consortium name="Genoscope - CEA"/>
            <person name="William W."/>
        </authorList>
    </citation>
    <scope>NUCLEOTIDE SEQUENCE</scope>
</reference>
<proteinExistence type="predicted"/>